<dbReference type="SUPFAM" id="SSF50494">
    <property type="entry name" value="Trypsin-like serine proteases"/>
    <property type="match status" value="1"/>
</dbReference>
<comment type="caution">
    <text evidence="1">The sequence shown here is derived from an EMBL/GenBank/DDBJ whole genome shotgun (WGS) entry which is preliminary data.</text>
</comment>
<proteinExistence type="predicted"/>
<dbReference type="Proteomes" id="UP000828390">
    <property type="component" value="Unassembled WGS sequence"/>
</dbReference>
<dbReference type="EMBL" id="JAIWYP010000005">
    <property type="protein sequence ID" value="KAH3824611.1"/>
    <property type="molecule type" value="Genomic_DNA"/>
</dbReference>
<gene>
    <name evidence="1" type="ORF">DPMN_126448</name>
</gene>
<reference evidence="1" key="1">
    <citation type="journal article" date="2019" name="bioRxiv">
        <title>The Genome of the Zebra Mussel, Dreissena polymorpha: A Resource for Invasive Species Research.</title>
        <authorList>
            <person name="McCartney M.A."/>
            <person name="Auch B."/>
            <person name="Kono T."/>
            <person name="Mallez S."/>
            <person name="Zhang Y."/>
            <person name="Obille A."/>
            <person name="Becker A."/>
            <person name="Abrahante J.E."/>
            <person name="Garbe J."/>
            <person name="Badalamenti J.P."/>
            <person name="Herman A."/>
            <person name="Mangelson H."/>
            <person name="Liachko I."/>
            <person name="Sullivan S."/>
            <person name="Sone E.D."/>
            <person name="Koren S."/>
            <person name="Silverstein K.A.T."/>
            <person name="Beckman K.B."/>
            <person name="Gohl D.M."/>
        </authorList>
    </citation>
    <scope>NUCLEOTIDE SEQUENCE</scope>
    <source>
        <strain evidence="1">Duluth1</strain>
        <tissue evidence="1">Whole animal</tissue>
    </source>
</reference>
<evidence type="ECO:0000313" key="1">
    <source>
        <dbReference type="EMBL" id="KAH3824611.1"/>
    </source>
</evidence>
<evidence type="ECO:0008006" key="3">
    <source>
        <dbReference type="Google" id="ProtNLM"/>
    </source>
</evidence>
<sequence>MKAPISSFTLKTEGEEPLIYELYDQSMVRSIENKPFAQKGDSGGPVFVHDSNGEVVCIGIVLGGVKYSDIALVTPISSIMQVLGASQLLSFSPPKIPTVIDVSHHDAKLNGCKQNAVVRKRAHVNISAEEDEEEKI</sequence>
<accession>A0A9D4GVR2</accession>
<reference evidence="1" key="2">
    <citation type="submission" date="2020-11" db="EMBL/GenBank/DDBJ databases">
        <authorList>
            <person name="McCartney M.A."/>
            <person name="Auch B."/>
            <person name="Kono T."/>
            <person name="Mallez S."/>
            <person name="Becker A."/>
            <person name="Gohl D.M."/>
            <person name="Silverstein K.A.T."/>
            <person name="Koren S."/>
            <person name="Bechman K.B."/>
            <person name="Herman A."/>
            <person name="Abrahante J.E."/>
            <person name="Garbe J."/>
        </authorList>
    </citation>
    <scope>NUCLEOTIDE SEQUENCE</scope>
    <source>
        <strain evidence="1">Duluth1</strain>
        <tissue evidence="1">Whole animal</tissue>
    </source>
</reference>
<evidence type="ECO:0000313" key="2">
    <source>
        <dbReference type="Proteomes" id="UP000828390"/>
    </source>
</evidence>
<protein>
    <recommendedName>
        <fullName evidence="3">Peptidase S1 domain-containing protein</fullName>
    </recommendedName>
</protein>
<organism evidence="1 2">
    <name type="scientific">Dreissena polymorpha</name>
    <name type="common">Zebra mussel</name>
    <name type="synonym">Mytilus polymorpha</name>
    <dbReference type="NCBI Taxonomy" id="45954"/>
    <lineage>
        <taxon>Eukaryota</taxon>
        <taxon>Metazoa</taxon>
        <taxon>Spiralia</taxon>
        <taxon>Lophotrochozoa</taxon>
        <taxon>Mollusca</taxon>
        <taxon>Bivalvia</taxon>
        <taxon>Autobranchia</taxon>
        <taxon>Heteroconchia</taxon>
        <taxon>Euheterodonta</taxon>
        <taxon>Imparidentia</taxon>
        <taxon>Neoheterodontei</taxon>
        <taxon>Myida</taxon>
        <taxon>Dreissenoidea</taxon>
        <taxon>Dreissenidae</taxon>
        <taxon>Dreissena</taxon>
    </lineage>
</organism>
<name>A0A9D4GVR2_DREPO</name>
<dbReference type="InterPro" id="IPR009003">
    <property type="entry name" value="Peptidase_S1_PA"/>
</dbReference>
<dbReference type="AlphaFoldDB" id="A0A9D4GVR2"/>
<keyword evidence="2" id="KW-1185">Reference proteome</keyword>